<feature type="transmembrane region" description="Helical" evidence="13">
    <location>
        <begin position="93"/>
        <end position="114"/>
    </location>
</feature>
<evidence type="ECO:0000256" key="2">
    <source>
        <dbReference type="ARBA" id="ARBA00006920"/>
    </source>
</evidence>
<accession>A0A916K4D0</accession>
<dbReference type="Pfam" id="PF06736">
    <property type="entry name" value="TMEM175"/>
    <property type="match status" value="1"/>
</dbReference>
<feature type="transmembrane region" description="Helical" evidence="13">
    <location>
        <begin position="58"/>
        <end position="77"/>
    </location>
</feature>
<dbReference type="Proteomes" id="UP000693892">
    <property type="component" value="Unassembled WGS sequence"/>
</dbReference>
<evidence type="ECO:0000256" key="9">
    <source>
        <dbReference type="ARBA" id="ARBA00023065"/>
    </source>
</evidence>
<dbReference type="GO" id="GO:0005267">
    <property type="term" value="F:potassium channel activity"/>
    <property type="evidence" value="ECO:0007669"/>
    <property type="project" value="UniProtKB-KW"/>
</dbReference>
<feature type="transmembrane region" description="Helical" evidence="13">
    <location>
        <begin position="126"/>
        <end position="146"/>
    </location>
</feature>
<dbReference type="PANTHER" id="PTHR31462">
    <property type="entry name" value="ENDOSOMAL/LYSOSOMAL POTASSIUM CHANNEL TMEM175"/>
    <property type="match status" value="1"/>
</dbReference>
<evidence type="ECO:0000256" key="7">
    <source>
        <dbReference type="ARBA" id="ARBA00022958"/>
    </source>
</evidence>
<evidence type="ECO:0000256" key="13">
    <source>
        <dbReference type="SAM" id="Phobius"/>
    </source>
</evidence>
<protein>
    <submittedName>
        <fullName evidence="14">Potassium channel</fullName>
    </submittedName>
</protein>
<dbReference type="InterPro" id="IPR010617">
    <property type="entry name" value="TMEM175-like"/>
</dbReference>
<evidence type="ECO:0000256" key="10">
    <source>
        <dbReference type="ARBA" id="ARBA00023136"/>
    </source>
</evidence>
<keyword evidence="9" id="KW-0406">Ion transport</keyword>
<sequence length="215" mass="23536">MSEPSDQKQIRGYAAERPKAFVDAVVAIAMTLLILPLMESVGDVAAEGEDAITWIGDHSAQLVSFGLSFVIIAMFWLSHHRLFSAVERVTDRLLWLLAAWMLSIVWLPVATAISGLMSATDPIAKLLYIGSMSVTALLSLAIRVYLQRHPDLHEVPHRALREGMAEDLAMAVLFAVALAITLLFPAVGYYSMLVMLASPLAQALFSRMLGVSRRS</sequence>
<dbReference type="GO" id="GO:0015252">
    <property type="term" value="F:proton channel activity"/>
    <property type="evidence" value="ECO:0007669"/>
    <property type="project" value="InterPro"/>
</dbReference>
<proteinExistence type="inferred from homology"/>
<feature type="transmembrane region" description="Helical" evidence="13">
    <location>
        <begin position="20"/>
        <end position="38"/>
    </location>
</feature>
<keyword evidence="6" id="KW-0631">Potassium channel</keyword>
<keyword evidence="11 14" id="KW-0407">Ion channel</keyword>
<keyword evidence="8 13" id="KW-1133">Transmembrane helix</keyword>
<name>A0A916K4D0_9MICO</name>
<keyword evidence="4" id="KW-0633">Potassium transport</keyword>
<evidence type="ECO:0000313" key="15">
    <source>
        <dbReference type="Proteomes" id="UP000693892"/>
    </source>
</evidence>
<keyword evidence="15" id="KW-1185">Reference proteome</keyword>
<keyword evidence="10 13" id="KW-0472">Membrane</keyword>
<evidence type="ECO:0000256" key="11">
    <source>
        <dbReference type="ARBA" id="ARBA00023303"/>
    </source>
</evidence>
<evidence type="ECO:0000313" key="14">
    <source>
        <dbReference type="EMBL" id="CAG7623056.1"/>
    </source>
</evidence>
<comment type="subcellular location">
    <subcellularLocation>
        <location evidence="1">Membrane</location>
        <topology evidence="1">Multi-pass membrane protein</topology>
    </subcellularLocation>
</comment>
<evidence type="ECO:0000256" key="6">
    <source>
        <dbReference type="ARBA" id="ARBA00022826"/>
    </source>
</evidence>
<keyword evidence="5 13" id="KW-0812">Transmembrane</keyword>
<evidence type="ECO:0000256" key="12">
    <source>
        <dbReference type="ARBA" id="ARBA00034430"/>
    </source>
</evidence>
<gene>
    <name evidence="14" type="ORF">LEUCIP111803_02575</name>
</gene>
<comment type="similarity">
    <text evidence="2">Belongs to the TMEM175 family.</text>
</comment>
<evidence type="ECO:0000256" key="1">
    <source>
        <dbReference type="ARBA" id="ARBA00004141"/>
    </source>
</evidence>
<evidence type="ECO:0000256" key="4">
    <source>
        <dbReference type="ARBA" id="ARBA00022538"/>
    </source>
</evidence>
<dbReference type="AlphaFoldDB" id="A0A916K4D0"/>
<evidence type="ECO:0000256" key="5">
    <source>
        <dbReference type="ARBA" id="ARBA00022692"/>
    </source>
</evidence>
<evidence type="ECO:0000256" key="3">
    <source>
        <dbReference type="ARBA" id="ARBA00022448"/>
    </source>
</evidence>
<keyword evidence="3" id="KW-0813">Transport</keyword>
<reference evidence="14" key="1">
    <citation type="submission" date="2021-06" db="EMBL/GenBank/DDBJ databases">
        <authorList>
            <person name="Criscuolo A."/>
        </authorList>
    </citation>
    <scope>NUCLEOTIDE SEQUENCE</scope>
    <source>
        <strain evidence="14">CIP111803</strain>
    </source>
</reference>
<comment type="caution">
    <text evidence="14">The sequence shown here is derived from an EMBL/GenBank/DDBJ whole genome shotgun (WGS) entry which is preliminary data.</text>
</comment>
<feature type="transmembrane region" description="Helical" evidence="13">
    <location>
        <begin position="167"/>
        <end position="184"/>
    </location>
</feature>
<comment type="catalytic activity">
    <reaction evidence="12">
        <text>K(+)(in) = K(+)(out)</text>
        <dbReference type="Rhea" id="RHEA:29463"/>
        <dbReference type="ChEBI" id="CHEBI:29103"/>
    </reaction>
</comment>
<dbReference type="RefSeq" id="WP_218116476.1">
    <property type="nucleotide sequence ID" value="NZ_CAJVAP010000060.1"/>
</dbReference>
<dbReference type="EMBL" id="CAJVAP010000060">
    <property type="protein sequence ID" value="CAG7623056.1"/>
    <property type="molecule type" value="Genomic_DNA"/>
</dbReference>
<keyword evidence="7" id="KW-0630">Potassium</keyword>
<dbReference type="PANTHER" id="PTHR31462:SF5">
    <property type="entry name" value="ENDOSOMAL_LYSOSOMAL PROTON CHANNEL TMEM175"/>
    <property type="match status" value="1"/>
</dbReference>
<organism evidence="14 15">
    <name type="scientific">Leucobacter soli</name>
    <dbReference type="NCBI Taxonomy" id="2812850"/>
    <lineage>
        <taxon>Bacteria</taxon>
        <taxon>Bacillati</taxon>
        <taxon>Actinomycetota</taxon>
        <taxon>Actinomycetes</taxon>
        <taxon>Micrococcales</taxon>
        <taxon>Microbacteriaceae</taxon>
        <taxon>Leucobacter</taxon>
    </lineage>
</organism>
<evidence type="ECO:0000256" key="8">
    <source>
        <dbReference type="ARBA" id="ARBA00022989"/>
    </source>
</evidence>
<dbReference type="GO" id="GO:0016020">
    <property type="term" value="C:membrane"/>
    <property type="evidence" value="ECO:0007669"/>
    <property type="project" value="UniProtKB-SubCell"/>
</dbReference>